<evidence type="ECO:0000313" key="11">
    <source>
        <dbReference type="Proteomes" id="UP000287865"/>
    </source>
</evidence>
<feature type="signal peptide" evidence="6">
    <location>
        <begin position="1"/>
        <end position="21"/>
    </location>
</feature>
<evidence type="ECO:0000256" key="4">
    <source>
        <dbReference type="ARBA" id="ARBA00023008"/>
    </source>
</evidence>
<dbReference type="EMBL" id="PIPK01000023">
    <property type="protein sequence ID" value="RUO18187.1"/>
    <property type="molecule type" value="Genomic_DNA"/>
</dbReference>
<dbReference type="OrthoDB" id="5568545at2"/>
<dbReference type="AlphaFoldDB" id="A0A327WMJ8"/>
<dbReference type="SUPFAM" id="SSF81296">
    <property type="entry name" value="E set domains"/>
    <property type="match status" value="1"/>
</dbReference>
<dbReference type="PANTHER" id="PTHR34820:SF4">
    <property type="entry name" value="INNER MEMBRANE PROTEIN YEBZ"/>
    <property type="match status" value="1"/>
</dbReference>
<evidence type="ECO:0000313" key="10">
    <source>
        <dbReference type="Proteomes" id="UP000249203"/>
    </source>
</evidence>
<dbReference type="InterPro" id="IPR014756">
    <property type="entry name" value="Ig_E-set"/>
</dbReference>
<reference evidence="9 11" key="1">
    <citation type="journal article" date="2018" name="Front. Microbiol.">
        <title>Genome-Based Analysis Reveals the Taxonomy and Diversity of the Family Idiomarinaceae.</title>
        <authorList>
            <person name="Liu Y."/>
            <person name="Lai Q."/>
            <person name="Shao Z."/>
        </authorList>
    </citation>
    <scope>NUCLEOTIDE SEQUENCE [LARGE SCALE GENOMIC DNA]</scope>
    <source>
        <strain evidence="9 11">CF12-14</strain>
    </source>
</reference>
<dbReference type="Pfam" id="PF04234">
    <property type="entry name" value="CopC"/>
    <property type="match status" value="1"/>
</dbReference>
<gene>
    <name evidence="8" type="ORF">B0I24_1254</name>
    <name evidence="9" type="ORF">CWE07_14150</name>
</gene>
<evidence type="ECO:0000313" key="9">
    <source>
        <dbReference type="EMBL" id="RUO18187.1"/>
    </source>
</evidence>
<feature type="domain" description="CopC" evidence="7">
    <location>
        <begin position="22"/>
        <end position="115"/>
    </location>
</feature>
<dbReference type="GO" id="GO:0005507">
    <property type="term" value="F:copper ion binding"/>
    <property type="evidence" value="ECO:0007669"/>
    <property type="project" value="UniProtKB-UniRule"/>
</dbReference>
<accession>A0A327WMJ8</accession>
<reference evidence="8 10" key="2">
    <citation type="submission" date="2018-06" db="EMBL/GenBank/DDBJ databases">
        <title>Genomic Encyclopedia of Type Strains, Phase III (KMG-III): the genomes of soil and plant-associated and newly described type strains.</title>
        <authorList>
            <person name="Whitman W."/>
        </authorList>
    </citation>
    <scope>NUCLEOTIDE SEQUENCE [LARGE SCALE GENOMIC DNA]</scope>
    <source>
        <strain evidence="8 10">CGMCC 1.15366</strain>
    </source>
</reference>
<dbReference type="GO" id="GO:0046688">
    <property type="term" value="P:response to copper ion"/>
    <property type="evidence" value="ECO:0007669"/>
    <property type="project" value="UniProtKB-UniRule"/>
</dbReference>
<dbReference type="GO" id="GO:0030313">
    <property type="term" value="C:cell envelope"/>
    <property type="evidence" value="ECO:0007669"/>
    <property type="project" value="UniProtKB-SubCell"/>
</dbReference>
<dbReference type="GO" id="GO:0042597">
    <property type="term" value="C:periplasmic space"/>
    <property type="evidence" value="ECO:0007669"/>
    <property type="project" value="UniProtKB-SubCell"/>
</dbReference>
<keyword evidence="4 5" id="KW-0186">Copper</keyword>
<comment type="similarity">
    <text evidence="5">Belongs to the CopC family.</text>
</comment>
<keyword evidence="2 5" id="KW-0479">Metal-binding</keyword>
<evidence type="ECO:0000259" key="7">
    <source>
        <dbReference type="Pfam" id="PF04234"/>
    </source>
</evidence>
<evidence type="ECO:0000256" key="3">
    <source>
        <dbReference type="ARBA" id="ARBA00022729"/>
    </source>
</evidence>
<keyword evidence="11" id="KW-1185">Reference proteome</keyword>
<dbReference type="InterPro" id="IPR007348">
    <property type="entry name" value="CopC_dom"/>
</dbReference>
<keyword evidence="5" id="KW-0574">Periplasm</keyword>
<keyword evidence="3 5" id="KW-0732">Signal</keyword>
<evidence type="ECO:0000256" key="2">
    <source>
        <dbReference type="ARBA" id="ARBA00022723"/>
    </source>
</evidence>
<comment type="subcellular location">
    <subcellularLocation>
        <location evidence="1">Cell envelope</location>
    </subcellularLocation>
    <subcellularLocation>
        <location evidence="5">Periplasm</location>
    </subcellularLocation>
</comment>
<dbReference type="Proteomes" id="UP000249203">
    <property type="component" value="Unassembled WGS sequence"/>
</dbReference>
<evidence type="ECO:0000256" key="1">
    <source>
        <dbReference type="ARBA" id="ARBA00004196"/>
    </source>
</evidence>
<dbReference type="PANTHER" id="PTHR34820">
    <property type="entry name" value="INNER MEMBRANE PROTEIN YEBZ"/>
    <property type="match status" value="1"/>
</dbReference>
<dbReference type="Proteomes" id="UP000287865">
    <property type="component" value="Unassembled WGS sequence"/>
</dbReference>
<protein>
    <recommendedName>
        <fullName evidence="5">Copper resistance protein C</fullName>
    </recommendedName>
</protein>
<dbReference type="GO" id="GO:0005886">
    <property type="term" value="C:plasma membrane"/>
    <property type="evidence" value="ECO:0007669"/>
    <property type="project" value="TreeGrafter"/>
</dbReference>
<organism evidence="8 10">
    <name type="scientific">Aliidiomarina maris</name>
    <dbReference type="NCBI Taxonomy" id="531312"/>
    <lineage>
        <taxon>Bacteria</taxon>
        <taxon>Pseudomonadati</taxon>
        <taxon>Pseudomonadota</taxon>
        <taxon>Gammaproteobacteria</taxon>
        <taxon>Alteromonadales</taxon>
        <taxon>Idiomarinaceae</taxon>
        <taxon>Aliidiomarina</taxon>
    </lineage>
</organism>
<dbReference type="Gene3D" id="2.60.40.1220">
    <property type="match status" value="1"/>
</dbReference>
<dbReference type="RefSeq" id="WP_111570582.1">
    <property type="nucleotide sequence ID" value="NZ_PIPK01000023.1"/>
</dbReference>
<comment type="function">
    <text evidence="5">Involved in copper resistance.</text>
</comment>
<sequence length="116" mass="12332">MKNLLKVALGAAMLLSISAHAHDELISSTPGDGTLLTASPSQIKLTFSGEVRLISVELLSDSGDTQALDFTMSRTAQAVKEIPVADDLSAGTYTVEWRAMSSDSHRMSGAFSFEVK</sequence>
<dbReference type="GO" id="GO:0006825">
    <property type="term" value="P:copper ion transport"/>
    <property type="evidence" value="ECO:0007669"/>
    <property type="project" value="InterPro"/>
</dbReference>
<evidence type="ECO:0000256" key="6">
    <source>
        <dbReference type="SAM" id="SignalP"/>
    </source>
</evidence>
<name>A0A327WMJ8_9GAMM</name>
<dbReference type="InterPro" id="IPR032694">
    <property type="entry name" value="CopC/D"/>
</dbReference>
<dbReference type="InterPro" id="IPR014755">
    <property type="entry name" value="Cu-Rt/internalin_Ig-like"/>
</dbReference>
<proteinExistence type="inferred from homology"/>
<dbReference type="EMBL" id="QLMD01000025">
    <property type="protein sequence ID" value="RAJ92911.1"/>
    <property type="molecule type" value="Genomic_DNA"/>
</dbReference>
<evidence type="ECO:0000256" key="5">
    <source>
        <dbReference type="RuleBase" id="RU369037"/>
    </source>
</evidence>
<feature type="chain" id="PRO_5016444705" description="Copper resistance protein C" evidence="6">
    <location>
        <begin position="22"/>
        <end position="116"/>
    </location>
</feature>
<comment type="caution">
    <text evidence="8">The sequence shown here is derived from an EMBL/GenBank/DDBJ whole genome shotgun (WGS) entry which is preliminary data.</text>
</comment>
<evidence type="ECO:0000313" key="8">
    <source>
        <dbReference type="EMBL" id="RAJ92911.1"/>
    </source>
</evidence>